<organism evidence="2">
    <name type="scientific">Tanacetum cinerariifolium</name>
    <name type="common">Dalmatian daisy</name>
    <name type="synonym">Chrysanthemum cinerariifolium</name>
    <dbReference type="NCBI Taxonomy" id="118510"/>
    <lineage>
        <taxon>Eukaryota</taxon>
        <taxon>Viridiplantae</taxon>
        <taxon>Streptophyta</taxon>
        <taxon>Embryophyta</taxon>
        <taxon>Tracheophyta</taxon>
        <taxon>Spermatophyta</taxon>
        <taxon>Magnoliopsida</taxon>
        <taxon>eudicotyledons</taxon>
        <taxon>Gunneridae</taxon>
        <taxon>Pentapetalae</taxon>
        <taxon>asterids</taxon>
        <taxon>campanulids</taxon>
        <taxon>Asterales</taxon>
        <taxon>Asteraceae</taxon>
        <taxon>Asteroideae</taxon>
        <taxon>Anthemideae</taxon>
        <taxon>Anthemidinae</taxon>
        <taxon>Tanacetum</taxon>
    </lineage>
</organism>
<feature type="compositionally biased region" description="Basic residues" evidence="1">
    <location>
        <begin position="63"/>
        <end position="77"/>
    </location>
</feature>
<evidence type="ECO:0000256" key="1">
    <source>
        <dbReference type="SAM" id="MobiDB-lite"/>
    </source>
</evidence>
<reference evidence="2" key="1">
    <citation type="journal article" date="2019" name="Sci. Rep.">
        <title>Draft genome of Tanacetum cinerariifolium, the natural source of mosquito coil.</title>
        <authorList>
            <person name="Yamashiro T."/>
            <person name="Shiraishi A."/>
            <person name="Satake H."/>
            <person name="Nakayama K."/>
        </authorList>
    </citation>
    <scope>NUCLEOTIDE SEQUENCE</scope>
</reference>
<proteinExistence type="predicted"/>
<gene>
    <name evidence="2" type="ORF">Tci_698436</name>
</gene>
<name>A0A699LBS3_TANCI</name>
<accession>A0A699LBS3</accession>
<evidence type="ECO:0000313" key="2">
    <source>
        <dbReference type="EMBL" id="GFB26465.1"/>
    </source>
</evidence>
<dbReference type="AlphaFoldDB" id="A0A699LBS3"/>
<comment type="caution">
    <text evidence="2">The sequence shown here is derived from an EMBL/GenBank/DDBJ whole genome shotgun (WGS) entry which is preliminary data.</text>
</comment>
<feature type="region of interest" description="Disordered" evidence="1">
    <location>
        <begin position="1"/>
        <end position="99"/>
    </location>
</feature>
<feature type="compositionally biased region" description="Basic and acidic residues" evidence="1">
    <location>
        <begin position="78"/>
        <end position="93"/>
    </location>
</feature>
<feature type="compositionally biased region" description="Polar residues" evidence="1">
    <location>
        <begin position="20"/>
        <end position="43"/>
    </location>
</feature>
<sequence>SLFSTPLLPYAPPPEYPTPDSSNLMNTQEYYQTQDYSMSQGSAHGSALVDDDDSPVEEMSPVKAKKALKCASRAKKKDIKENEPPKDWTKVEEITLCQA</sequence>
<feature type="non-terminal residue" evidence="2">
    <location>
        <position position="1"/>
    </location>
</feature>
<dbReference type="EMBL" id="BKCJ010588489">
    <property type="protein sequence ID" value="GFB26465.1"/>
    <property type="molecule type" value="Genomic_DNA"/>
</dbReference>
<protein>
    <submittedName>
        <fullName evidence="2">Uncharacterized protein</fullName>
    </submittedName>
</protein>